<dbReference type="EMBL" id="JBBWUH010000003">
    <property type="protein sequence ID" value="KAK8174320.1"/>
    <property type="molecule type" value="Genomic_DNA"/>
</dbReference>
<comment type="caution">
    <text evidence="2">The sequence shown here is derived from an EMBL/GenBank/DDBJ whole genome shotgun (WGS) entry which is preliminary data.</text>
</comment>
<feature type="compositionally biased region" description="Gly residues" evidence="1">
    <location>
        <begin position="238"/>
        <end position="253"/>
    </location>
</feature>
<feature type="compositionally biased region" description="Low complexity" evidence="1">
    <location>
        <begin position="1"/>
        <end position="26"/>
    </location>
</feature>
<evidence type="ECO:0000313" key="2">
    <source>
        <dbReference type="EMBL" id="KAK8174320.1"/>
    </source>
</evidence>
<organism evidence="2 3">
    <name type="scientific">Phyllosticta citrichinensis</name>
    <dbReference type="NCBI Taxonomy" id="1130410"/>
    <lineage>
        <taxon>Eukaryota</taxon>
        <taxon>Fungi</taxon>
        <taxon>Dikarya</taxon>
        <taxon>Ascomycota</taxon>
        <taxon>Pezizomycotina</taxon>
        <taxon>Dothideomycetes</taxon>
        <taxon>Dothideomycetes incertae sedis</taxon>
        <taxon>Botryosphaeriales</taxon>
        <taxon>Phyllostictaceae</taxon>
        <taxon>Phyllosticta</taxon>
    </lineage>
</organism>
<feature type="region of interest" description="Disordered" evidence="1">
    <location>
        <begin position="91"/>
        <end position="114"/>
    </location>
</feature>
<name>A0ABR1Y149_9PEZI</name>
<keyword evidence="3" id="KW-1185">Reference proteome</keyword>
<reference evidence="2 3" key="1">
    <citation type="journal article" date="2022" name="G3 (Bethesda)">
        <title>Enemy or ally: a genomic approach to elucidate the lifestyle of Phyllosticta citrichinaensis.</title>
        <authorList>
            <person name="Buijs V.A."/>
            <person name="Groenewald J.Z."/>
            <person name="Haridas S."/>
            <person name="LaButti K.M."/>
            <person name="Lipzen A."/>
            <person name="Martin F.M."/>
            <person name="Barry K."/>
            <person name="Grigoriev I.V."/>
            <person name="Crous P.W."/>
            <person name="Seidl M.F."/>
        </authorList>
    </citation>
    <scope>NUCLEOTIDE SEQUENCE [LARGE SCALE GENOMIC DNA]</scope>
    <source>
        <strain evidence="2 3">CBS 129764</strain>
    </source>
</reference>
<proteinExistence type="predicted"/>
<dbReference type="Proteomes" id="UP001456524">
    <property type="component" value="Unassembled WGS sequence"/>
</dbReference>
<gene>
    <name evidence="2" type="ORF">IWX90DRAFT_485188</name>
</gene>
<accession>A0ABR1Y149</accession>
<feature type="region of interest" description="Disordered" evidence="1">
    <location>
        <begin position="126"/>
        <end position="253"/>
    </location>
</feature>
<sequence>MATRAAPPTTKTKTETPAAAAAVGATNEPLSETYEERQRRYNAARVLESNEMLIWWSTVRNELTISRVLRPRSQSIPQTRLHFENQLAGFASDDSEPEWDDDLSGGPPPAGTPGVRVRFLFGENKQRGGASNTSLEQGQQQYGGGGSGAAGEPDMVPLGGERVERRRPGCGTADVLEAARVRAQAVASASAGAQGAGGGSGSGNARRGRRSASGSGSGSGSGNNSPAGKGAGKKGRRSMGGGGGGGGGEGASA</sequence>
<evidence type="ECO:0000313" key="3">
    <source>
        <dbReference type="Proteomes" id="UP001456524"/>
    </source>
</evidence>
<evidence type="ECO:0000256" key="1">
    <source>
        <dbReference type="SAM" id="MobiDB-lite"/>
    </source>
</evidence>
<feature type="compositionally biased region" description="Low complexity" evidence="1">
    <location>
        <begin position="181"/>
        <end position="193"/>
    </location>
</feature>
<feature type="region of interest" description="Disordered" evidence="1">
    <location>
        <begin position="1"/>
        <end position="28"/>
    </location>
</feature>
<feature type="compositionally biased region" description="Acidic residues" evidence="1">
    <location>
        <begin position="93"/>
        <end position="103"/>
    </location>
</feature>
<protein>
    <submittedName>
        <fullName evidence="2">Uncharacterized protein</fullName>
    </submittedName>
</protein>